<dbReference type="GO" id="GO:0008897">
    <property type="term" value="F:holo-[acyl-carrier-protein] synthase activity"/>
    <property type="evidence" value="ECO:0007669"/>
    <property type="project" value="InterPro"/>
</dbReference>
<dbReference type="PATRIC" id="fig|1172194.4.peg.199"/>
<dbReference type="Pfam" id="PF16197">
    <property type="entry name" value="KAsynt_C_assoc"/>
    <property type="match status" value="1"/>
</dbReference>
<evidence type="ECO:0000313" key="7">
    <source>
        <dbReference type="EMBL" id="EIT70072.1"/>
    </source>
</evidence>
<keyword evidence="3" id="KW-0597">Phosphoprotein</keyword>
<dbReference type="PROSITE" id="PS52004">
    <property type="entry name" value="KS3_2"/>
    <property type="match status" value="1"/>
</dbReference>
<dbReference type="InterPro" id="IPR018201">
    <property type="entry name" value="Ketoacyl_synth_AS"/>
</dbReference>
<dbReference type="PANTHER" id="PTHR43074">
    <property type="entry name" value="OMEGA-3 POLYUNSATURATED FATTY ACID SYNTHASE PFAB-RELATED"/>
    <property type="match status" value="1"/>
</dbReference>
<dbReference type="Gene3D" id="3.30.70.250">
    <property type="entry name" value="Malonyl-CoA ACP transacylase, ACP-binding"/>
    <property type="match status" value="1"/>
</dbReference>
<dbReference type="Pfam" id="PF14765">
    <property type="entry name" value="PS-DH"/>
    <property type="match status" value="1"/>
</dbReference>
<keyword evidence="2" id="KW-0596">Phosphopantetheine</keyword>
<evidence type="ECO:0000256" key="2">
    <source>
        <dbReference type="ARBA" id="ARBA00022450"/>
    </source>
</evidence>
<dbReference type="GO" id="GO:0000287">
    <property type="term" value="F:magnesium ion binding"/>
    <property type="evidence" value="ECO:0007669"/>
    <property type="project" value="InterPro"/>
</dbReference>
<dbReference type="SMART" id="SM00825">
    <property type="entry name" value="PKS_KS"/>
    <property type="match status" value="1"/>
</dbReference>
<evidence type="ECO:0000256" key="1">
    <source>
        <dbReference type="ARBA" id="ARBA00005194"/>
    </source>
</evidence>
<dbReference type="PROSITE" id="PS00606">
    <property type="entry name" value="KS3_1"/>
    <property type="match status" value="1"/>
</dbReference>
<reference evidence="6" key="2">
    <citation type="submission" date="2012-05" db="EMBL/GenBank/DDBJ databases">
        <authorList>
            <person name="Park J.-H."/>
            <person name="Zylstra G.J."/>
            <person name="Chae J.-C."/>
        </authorList>
    </citation>
    <scope>NUCLEOTIDE SEQUENCE</scope>
    <source>
        <strain evidence="6">AP103</strain>
    </source>
</reference>
<evidence type="ECO:0000313" key="8">
    <source>
        <dbReference type="Proteomes" id="UP000003704"/>
    </source>
</evidence>
<dbReference type="SUPFAM" id="SSF56214">
    <property type="entry name" value="4'-phosphopantetheinyl transferase"/>
    <property type="match status" value="2"/>
</dbReference>
<feature type="domain" description="Ketosynthase family 3 (KS3)" evidence="5">
    <location>
        <begin position="4"/>
        <end position="461"/>
    </location>
</feature>
<name>I8T7E3_9GAMM</name>
<dbReference type="InterPro" id="IPR014030">
    <property type="entry name" value="Ketoacyl_synth_N"/>
</dbReference>
<dbReference type="InterPro" id="IPR032821">
    <property type="entry name" value="PKS_assoc"/>
</dbReference>
<keyword evidence="4" id="KW-0808">Transferase</keyword>
<dbReference type="InterPro" id="IPR037143">
    <property type="entry name" value="4-PPantetheinyl_Trfase_dom_sf"/>
</dbReference>
<comment type="pathway">
    <text evidence="1">Lipid metabolism; fatty acid biosynthesis.</text>
</comment>
<gene>
    <name evidence="6" type="ORF">WQQ_00220</name>
    <name evidence="7" type="ORF">WQQ_02090</name>
</gene>
<dbReference type="EMBL" id="AKGD01000001">
    <property type="protein sequence ID" value="EIT70072.1"/>
    <property type="molecule type" value="Genomic_DNA"/>
</dbReference>
<reference evidence="6 8" key="1">
    <citation type="journal article" date="2012" name="J. Bacteriol.">
        <title>Genome Sequence of n-Alkane-Degrading Hydrocarboniphaga effusa Strain AP103T (ATCC BAA-332T).</title>
        <authorList>
            <person name="Chang H.K."/>
            <person name="Zylstra G.J."/>
            <person name="Chae J.C."/>
        </authorList>
    </citation>
    <scope>NUCLEOTIDE SEQUENCE [LARGE SCALE GENOMIC DNA]</scope>
    <source>
        <strain evidence="6 8">AP103</strain>
    </source>
</reference>
<evidence type="ECO:0000256" key="4">
    <source>
        <dbReference type="ARBA" id="ARBA00022679"/>
    </source>
</evidence>
<dbReference type="SUPFAM" id="SSF52151">
    <property type="entry name" value="FabD/lysophospholipase-like"/>
    <property type="match status" value="1"/>
</dbReference>
<dbReference type="InterPro" id="IPR014031">
    <property type="entry name" value="Ketoacyl_synth_C"/>
</dbReference>
<dbReference type="InterPro" id="IPR016035">
    <property type="entry name" value="Acyl_Trfase/lysoPLipase"/>
</dbReference>
<dbReference type="InterPro" id="IPR016039">
    <property type="entry name" value="Thiolase-like"/>
</dbReference>
<proteinExistence type="predicted"/>
<dbReference type="Pfam" id="PF02801">
    <property type="entry name" value="Ketoacyl-synt_C"/>
    <property type="match status" value="1"/>
</dbReference>
<dbReference type="GO" id="GO:0004315">
    <property type="term" value="F:3-oxoacyl-[acyl-carrier-protein] synthase activity"/>
    <property type="evidence" value="ECO:0007669"/>
    <property type="project" value="InterPro"/>
</dbReference>
<dbReference type="InterPro" id="IPR020807">
    <property type="entry name" value="PKS_DH"/>
</dbReference>
<dbReference type="Gene3D" id="3.40.47.10">
    <property type="match status" value="1"/>
</dbReference>
<dbReference type="InterPro" id="IPR042104">
    <property type="entry name" value="PKS_dehydratase_sf"/>
</dbReference>
<comment type="caution">
    <text evidence="6">The sequence shown here is derived from an EMBL/GenBank/DDBJ whole genome shotgun (WGS) entry which is preliminary data.</text>
</comment>
<dbReference type="Gene3D" id="3.90.470.20">
    <property type="entry name" value="4'-phosphopantetheinyl transferase domain"/>
    <property type="match status" value="2"/>
</dbReference>
<dbReference type="EMBL" id="AKGD01000001">
    <property type="protein sequence ID" value="EIT69885.1"/>
    <property type="molecule type" value="Genomic_DNA"/>
</dbReference>
<dbReference type="InterPro" id="IPR008278">
    <property type="entry name" value="4-PPantetheinyl_Trfase_dom"/>
</dbReference>
<dbReference type="InterPro" id="IPR049551">
    <property type="entry name" value="PKS_DH_C"/>
</dbReference>
<dbReference type="SUPFAM" id="SSF53901">
    <property type="entry name" value="Thiolase-like"/>
    <property type="match status" value="1"/>
</dbReference>
<dbReference type="RefSeq" id="WP_007183168.1">
    <property type="nucleotide sequence ID" value="NZ_AKGD01000001.1"/>
</dbReference>
<dbReference type="UniPathway" id="UPA00094"/>
<dbReference type="InterPro" id="IPR020841">
    <property type="entry name" value="PKS_Beta-ketoAc_synthase_dom"/>
</dbReference>
<dbReference type="Pfam" id="PF01648">
    <property type="entry name" value="ACPS"/>
    <property type="match status" value="1"/>
</dbReference>
<dbReference type="CDD" id="cd00833">
    <property type="entry name" value="PKS"/>
    <property type="match status" value="1"/>
</dbReference>
<evidence type="ECO:0000256" key="3">
    <source>
        <dbReference type="ARBA" id="ARBA00022553"/>
    </source>
</evidence>
<dbReference type="InterPro" id="IPR052568">
    <property type="entry name" value="PKS-FAS_Synthase"/>
</dbReference>
<dbReference type="PANTHER" id="PTHR43074:SF1">
    <property type="entry name" value="BETA-KETOACYL SYNTHASE FAMILY PROTEIN-RELATED"/>
    <property type="match status" value="1"/>
</dbReference>
<organism evidence="6 8">
    <name type="scientific">Hydrocarboniphaga effusa AP103</name>
    <dbReference type="NCBI Taxonomy" id="1172194"/>
    <lineage>
        <taxon>Bacteria</taxon>
        <taxon>Pseudomonadati</taxon>
        <taxon>Pseudomonadota</taxon>
        <taxon>Gammaproteobacteria</taxon>
        <taxon>Nevskiales</taxon>
        <taxon>Nevskiaceae</taxon>
        <taxon>Hydrocarboniphaga</taxon>
    </lineage>
</organism>
<dbReference type="STRING" id="1172194.WQQ_00220"/>
<accession>I8T7E3</accession>
<dbReference type="Gene3D" id="3.40.366.10">
    <property type="entry name" value="Malonyl-Coenzyme A Acyl Carrier Protein, domain 2"/>
    <property type="match status" value="1"/>
</dbReference>
<dbReference type="InterPro" id="IPR014043">
    <property type="entry name" value="Acyl_transferase_dom"/>
</dbReference>
<evidence type="ECO:0000259" key="5">
    <source>
        <dbReference type="PROSITE" id="PS52004"/>
    </source>
</evidence>
<dbReference type="InterPro" id="IPR001227">
    <property type="entry name" value="Ac_transferase_dom_sf"/>
</dbReference>
<dbReference type="Pfam" id="PF00109">
    <property type="entry name" value="ketoacyl-synt"/>
    <property type="match status" value="1"/>
</dbReference>
<dbReference type="SMART" id="SM00826">
    <property type="entry name" value="PKS_DH"/>
    <property type="match status" value="1"/>
</dbReference>
<keyword evidence="8" id="KW-1185">Reference proteome</keyword>
<dbReference type="GO" id="GO:0006633">
    <property type="term" value="P:fatty acid biosynthetic process"/>
    <property type="evidence" value="ECO:0007669"/>
    <property type="project" value="UniProtKB-UniPathway"/>
</dbReference>
<dbReference type="Gene3D" id="3.10.129.110">
    <property type="entry name" value="Polyketide synthase dehydratase"/>
    <property type="match status" value="1"/>
</dbReference>
<dbReference type="SMART" id="SM00827">
    <property type="entry name" value="PKS_AT"/>
    <property type="match status" value="1"/>
</dbReference>
<protein>
    <recommendedName>
        <fullName evidence="5">Ketosynthase family 3 (KS3) domain-containing protein</fullName>
    </recommendedName>
</protein>
<dbReference type="Proteomes" id="UP000003704">
    <property type="component" value="Unassembled WGS sequence"/>
</dbReference>
<sequence>MAAPVDIAIIGLSGCYAGAANAQRYWQNILDKVDAVAPADEEWTRHFLDRDHWQQRNDRIYTNRGGFLRDLAVIDPTEYGVMPSQADGGDPDHLLALKHAGDALADAGYRKKDFDRQRAGVILGRGTYTNRGQANVLAHALFVDELMDAVRGLRPDFSEAEMRDLHARLKQQLPPYSGELVGQLTPNVITGLICNRLDLMGPNYIVDAACASTMMALDQAVRELVTGRCDLMITGGVQAQTPPQLYVQFTQIKALSNGQLRPFQKGHSGTLLGEGVGMLVLKRLADAERDGDRVYSVIKGIGVASDGRAKGLLTPRPEGEVLAMRRAYESSGIDPHTIDLIEAHGTGTDVGDRTEIDTLKAIYGGRGIGPQIAIGTVKSMIGHCLPASGSASLIKTALALHHKVLPPTLCDEPDPELRLDQSPLYLNTETRPWVHGKSHARRAGVNAFGFGGINAHVILEEYRGPSKTQVQVLHRPAPTELVLLAANSPAELASKAAAMLRHVEAGADLAVLAKASVAQTAGAHRLAIVADDIADLGKKLAQAIDKLQRADAKPFKTRSGLHYGTGAAPGKLCFVYPGEGAQYPNMLADLCLQFPQVRDWFDFIERTALETGRESRASAVFAAPTGYDEAQRKALEARLFEMDVAAESVFAASMAIQSLLDDLKLAPDAMLGHSTGENTAVTACGVRRFKTREEIAESVRDLNLIFRKLEAEGRIAEGTLLTIGALRGEMREALLADPGSMQVAMDNCPNQLVMFGPPDEAQALAKKLAEEGAICQELPFGRAYHTPLFKPLADAYREYFREADFGRGRTTLYSARSVAPFPTEPDAIRELAAQQWENPVRFTDTLRKLYDDGYRVFVEVGPSGNLTSFVSDTLRGVDDVIAVSSNSRRKADMAQLHAMLAQLFACGVSFDPAALYAHRRIDGEIDLLAEPVKSTRRTITLKLQMPTLRMPQDWAPAKRPLPVPASEAPKPAVVAGPRPVDATLPQAAIATPATPIDPRMAALQSHFALMQDFMQSQARVLGISAGIGSGAAAAVASAAPLATRGDDLDPQYPLLGRIVELDAAHLLSERVYSVETDPFLLDHAMGEAPSGRNAKLLPLIVVPFTFSVEIIAEAACRLCGDALKVTVVENARGHRWLALDELGKLSLRIVAERQPSPDATPRVAVKLFQLDTNEAKPLLVFEGHVLLADRYLLAPTPMPALAQPLNAARNNPAGELYRHGMFHGPRLQGVKRLRGWNEQGIEADMATIPTHDYFGFTQTPRLRTDPALLDAAGQLAGFWLTEKLSWEYNCFPFQIGRYEQYADPQPASRAMLGRGEFRLEGLKLDCQFDLLDAHGALLSRATGWEDRKYAVPQNLFQLRLAPLRHSLSLPTLQRELASSGLVARRIDAFDEGYLEQGGAVWMRLLAHLTLTERERHEFYRVLPRSGPRREEWLLGRVCAKEAVREWAAREWQLDIAGADIEIGYRDSGAPCVVSVPGWPEGMALPAVSISHSRRSAVAVCGNSAMLGIDFLPHQAIERVNVDDLIAGAFTLAEAQAFIHGWPKSDQRRAATALWCSKEAAAKASGTGLEGKPQEWVIASANLERRASNQPLVSVRRGGIDYDVELYFGGDALIALCRKASAATVKAVAQPREMNDGAVQRIS</sequence>
<evidence type="ECO:0000313" key="6">
    <source>
        <dbReference type="EMBL" id="EIT69885.1"/>
    </source>
</evidence>
<dbReference type="Pfam" id="PF00698">
    <property type="entry name" value="Acyl_transf_1"/>
    <property type="match status" value="1"/>
</dbReference>